<name>A0ABW4QEL1_9BACL</name>
<gene>
    <name evidence="2" type="ORF">ACFSDB_03820</name>
</gene>
<evidence type="ECO:0000313" key="3">
    <source>
        <dbReference type="Proteomes" id="UP001597273"/>
    </source>
</evidence>
<dbReference type="EMBL" id="JBHUFW010000004">
    <property type="protein sequence ID" value="MFD1862040.1"/>
    <property type="molecule type" value="Genomic_DNA"/>
</dbReference>
<comment type="caution">
    <text evidence="2">The sequence shown here is derived from an EMBL/GenBank/DDBJ whole genome shotgun (WGS) entry which is preliminary data.</text>
</comment>
<feature type="transmembrane region" description="Helical" evidence="1">
    <location>
        <begin position="90"/>
        <end position="113"/>
    </location>
</feature>
<keyword evidence="3" id="KW-1185">Reference proteome</keyword>
<reference evidence="3" key="1">
    <citation type="journal article" date="2019" name="Int. J. Syst. Evol. Microbiol.">
        <title>The Global Catalogue of Microorganisms (GCM) 10K type strain sequencing project: providing services to taxonomists for standard genome sequencing and annotation.</title>
        <authorList>
            <consortium name="The Broad Institute Genomics Platform"/>
            <consortium name="The Broad Institute Genome Sequencing Center for Infectious Disease"/>
            <person name="Wu L."/>
            <person name="Ma J."/>
        </authorList>
    </citation>
    <scope>NUCLEOTIDE SEQUENCE [LARGE SCALE GENOMIC DNA]</scope>
    <source>
        <strain evidence="3">CGMCC 1.15475</strain>
    </source>
</reference>
<sequence length="116" mass="13040">MTQFEVLLIGHLIGDFLLQTSWMAQHKAKRWGPLLTHVAVYTSVVSAFGFASGGLSWAAVVLIFLSHVVLDRKTFVAFWVRRVQMVPPNAQPWLLIMADQIFHIIILALAILISSR</sequence>
<keyword evidence="1" id="KW-0472">Membrane</keyword>
<accession>A0ABW4QEL1</accession>
<dbReference type="Pfam" id="PF11750">
    <property type="entry name" value="DUF3307"/>
    <property type="match status" value="1"/>
</dbReference>
<evidence type="ECO:0000313" key="2">
    <source>
        <dbReference type="EMBL" id="MFD1862040.1"/>
    </source>
</evidence>
<keyword evidence="1" id="KW-1133">Transmembrane helix</keyword>
<protein>
    <submittedName>
        <fullName evidence="2">DUF3307 domain-containing protein</fullName>
    </submittedName>
</protein>
<organism evidence="2 3">
    <name type="scientific">Planococcus chinensis</name>
    <dbReference type="NCBI Taxonomy" id="272917"/>
    <lineage>
        <taxon>Bacteria</taxon>
        <taxon>Bacillati</taxon>
        <taxon>Bacillota</taxon>
        <taxon>Bacilli</taxon>
        <taxon>Bacillales</taxon>
        <taxon>Caryophanaceae</taxon>
        <taxon>Planococcus</taxon>
    </lineage>
</organism>
<proteinExistence type="predicted"/>
<evidence type="ECO:0000256" key="1">
    <source>
        <dbReference type="SAM" id="Phobius"/>
    </source>
</evidence>
<keyword evidence="1" id="KW-0812">Transmembrane</keyword>
<dbReference type="InterPro" id="IPR021737">
    <property type="entry name" value="Phage_phiKZ_Orf197"/>
</dbReference>
<feature type="transmembrane region" description="Helical" evidence="1">
    <location>
        <begin position="44"/>
        <end position="70"/>
    </location>
</feature>
<dbReference type="RefSeq" id="WP_204890908.1">
    <property type="nucleotide sequence ID" value="NZ_JBHUFW010000004.1"/>
</dbReference>
<dbReference type="Proteomes" id="UP001597273">
    <property type="component" value="Unassembled WGS sequence"/>
</dbReference>